<evidence type="ECO:0000313" key="3">
    <source>
        <dbReference type="Proteomes" id="UP000823904"/>
    </source>
</evidence>
<dbReference type="InterPro" id="IPR029039">
    <property type="entry name" value="Flavoprotein-like_sf"/>
</dbReference>
<evidence type="ECO:0000313" key="2">
    <source>
        <dbReference type="EMBL" id="HJC49709.1"/>
    </source>
</evidence>
<reference evidence="2" key="2">
    <citation type="submission" date="2021-04" db="EMBL/GenBank/DDBJ databases">
        <authorList>
            <person name="Gilroy R."/>
        </authorList>
    </citation>
    <scope>NUCLEOTIDE SEQUENCE</scope>
    <source>
        <strain evidence="2">ChiSjej3B21-8574</strain>
    </source>
</reference>
<dbReference type="Proteomes" id="UP000823904">
    <property type="component" value="Unassembled WGS sequence"/>
</dbReference>
<dbReference type="PANTHER" id="PTHR38030:SF2">
    <property type="entry name" value="PROTOPORPHYRINOGEN IX DEHYDROGENASE [QUINONE]"/>
    <property type="match status" value="1"/>
</dbReference>
<proteinExistence type="predicted"/>
<dbReference type="GO" id="GO:0006783">
    <property type="term" value="P:heme biosynthetic process"/>
    <property type="evidence" value="ECO:0007669"/>
    <property type="project" value="TreeGrafter"/>
</dbReference>
<dbReference type="InterPro" id="IPR026816">
    <property type="entry name" value="Flavodoxin_dom"/>
</dbReference>
<reference evidence="2" key="1">
    <citation type="journal article" date="2021" name="PeerJ">
        <title>Extensive microbial diversity within the chicken gut microbiome revealed by metagenomics and culture.</title>
        <authorList>
            <person name="Gilroy R."/>
            <person name="Ravi A."/>
            <person name="Getino M."/>
            <person name="Pursley I."/>
            <person name="Horton D.L."/>
            <person name="Alikhan N.F."/>
            <person name="Baker D."/>
            <person name="Gharbi K."/>
            <person name="Hall N."/>
            <person name="Watson M."/>
            <person name="Adriaenssens E.M."/>
            <person name="Foster-Nyarko E."/>
            <person name="Jarju S."/>
            <person name="Secka A."/>
            <person name="Antonio M."/>
            <person name="Oren A."/>
            <person name="Chaudhuri R.R."/>
            <person name="La Ragione R."/>
            <person name="Hildebrand F."/>
            <person name="Pallen M.J."/>
        </authorList>
    </citation>
    <scope>NUCLEOTIDE SEQUENCE</scope>
    <source>
        <strain evidence="2">ChiSjej3B21-8574</strain>
    </source>
</reference>
<sequence length="182" mass="20451">MKSMIVYGSQYGTTRFYAEKLSELTGIETISYEQAADVSGCELVIYLGGLYAGGVKGLKRTVKYFPQKAELILITVGLADPADPENVKNIRASLQKQLPENVYKSARIFHLRGGIDYKQLTFKHKTMMKLLYNSVKNTPPEEMTAETKAMIETYNQKVNFVDKTTLKPIVNEIEKILSGGKR</sequence>
<dbReference type="PANTHER" id="PTHR38030">
    <property type="entry name" value="PROTOPORPHYRINOGEN IX DEHYDROGENASE [MENAQUINONE]"/>
    <property type="match status" value="1"/>
</dbReference>
<comment type="caution">
    <text evidence="2">The sequence shown here is derived from an EMBL/GenBank/DDBJ whole genome shotgun (WGS) entry which is preliminary data.</text>
</comment>
<dbReference type="Pfam" id="PF12724">
    <property type="entry name" value="Flavodoxin_5"/>
    <property type="match status" value="1"/>
</dbReference>
<dbReference type="AlphaFoldDB" id="A0A9D2T8M9"/>
<accession>A0A9D2T8M9</accession>
<organism evidence="2 3">
    <name type="scientific">Candidatus Anaerostipes avistercoris</name>
    <dbReference type="NCBI Taxonomy" id="2838462"/>
    <lineage>
        <taxon>Bacteria</taxon>
        <taxon>Bacillati</taxon>
        <taxon>Bacillota</taxon>
        <taxon>Clostridia</taxon>
        <taxon>Lachnospirales</taxon>
        <taxon>Lachnospiraceae</taxon>
        <taxon>Anaerostipes</taxon>
    </lineage>
</organism>
<dbReference type="GO" id="GO:0010181">
    <property type="term" value="F:FMN binding"/>
    <property type="evidence" value="ECO:0007669"/>
    <property type="project" value="TreeGrafter"/>
</dbReference>
<dbReference type="GO" id="GO:0070819">
    <property type="term" value="F:menaquinone-dependent protoporphyrinogen oxidase activity"/>
    <property type="evidence" value="ECO:0007669"/>
    <property type="project" value="TreeGrafter"/>
</dbReference>
<name>A0A9D2T8M9_9FIRM</name>
<evidence type="ECO:0000259" key="1">
    <source>
        <dbReference type="Pfam" id="PF12724"/>
    </source>
</evidence>
<protein>
    <submittedName>
        <fullName evidence="2">Flavodoxin domain-containing protein</fullName>
    </submittedName>
</protein>
<dbReference type="SUPFAM" id="SSF52218">
    <property type="entry name" value="Flavoproteins"/>
    <property type="match status" value="1"/>
</dbReference>
<dbReference type="InterPro" id="IPR052200">
    <property type="entry name" value="Protoporphyrinogen_IX_DH"/>
</dbReference>
<feature type="domain" description="Flavodoxin" evidence="1">
    <location>
        <begin position="4"/>
        <end position="136"/>
    </location>
</feature>
<dbReference type="EMBL" id="DWWD01000020">
    <property type="protein sequence ID" value="HJC49709.1"/>
    <property type="molecule type" value="Genomic_DNA"/>
</dbReference>
<gene>
    <name evidence="2" type="ORF">H9754_03875</name>
</gene>